<dbReference type="GO" id="GO:0004672">
    <property type="term" value="F:protein kinase activity"/>
    <property type="evidence" value="ECO:0007669"/>
    <property type="project" value="UniProtKB-ARBA"/>
</dbReference>
<dbReference type="GO" id="GO:0005886">
    <property type="term" value="C:plasma membrane"/>
    <property type="evidence" value="ECO:0007669"/>
    <property type="project" value="UniProtKB-SubCell"/>
</dbReference>
<dbReference type="PROSITE" id="PS50109">
    <property type="entry name" value="HIS_KIN"/>
    <property type="match status" value="1"/>
</dbReference>
<dbReference type="PROSITE" id="PS50110">
    <property type="entry name" value="RESPONSE_REGULATORY"/>
    <property type="match status" value="1"/>
</dbReference>
<dbReference type="SMR" id="Q728M3"/>
<accession>Q728M3</accession>
<feature type="transmembrane region" description="Helical" evidence="13">
    <location>
        <begin position="278"/>
        <end position="297"/>
    </location>
</feature>
<dbReference type="STRING" id="882.DVU_2580"/>
<dbReference type="PaxDb" id="882-DVU_2580"/>
<evidence type="ECO:0000256" key="9">
    <source>
        <dbReference type="ARBA" id="ARBA00023136"/>
    </source>
</evidence>
<dbReference type="eggNOG" id="COG4191">
    <property type="taxonomic scope" value="Bacteria"/>
</dbReference>
<dbReference type="Gene3D" id="2.60.40.2380">
    <property type="match status" value="1"/>
</dbReference>
<dbReference type="Gene3D" id="3.40.50.2300">
    <property type="match status" value="1"/>
</dbReference>
<feature type="transmembrane region" description="Helical" evidence="13">
    <location>
        <begin position="372"/>
        <end position="390"/>
    </location>
</feature>
<keyword evidence="6" id="KW-0067">ATP-binding</keyword>
<evidence type="ECO:0000256" key="12">
    <source>
        <dbReference type="SAM" id="MobiDB-lite"/>
    </source>
</evidence>
<evidence type="ECO:0000256" key="6">
    <source>
        <dbReference type="ARBA" id="ARBA00022840"/>
    </source>
</evidence>
<feature type="region of interest" description="Disordered" evidence="12">
    <location>
        <begin position="900"/>
        <end position="980"/>
    </location>
</feature>
<dbReference type="EnsemblBacteria" id="AAS97052">
    <property type="protein sequence ID" value="AAS97052"/>
    <property type="gene ID" value="DVU_2580"/>
</dbReference>
<dbReference type="PROSITE" id="PS50894">
    <property type="entry name" value="HPT"/>
    <property type="match status" value="1"/>
</dbReference>
<evidence type="ECO:0000259" key="15">
    <source>
        <dbReference type="PROSITE" id="PS50110"/>
    </source>
</evidence>
<dbReference type="Pfam" id="PF00072">
    <property type="entry name" value="Response_reg"/>
    <property type="match status" value="1"/>
</dbReference>
<keyword evidence="18" id="KW-1185">Reference proteome</keyword>
<dbReference type="InterPro" id="IPR008207">
    <property type="entry name" value="Sig_transdc_His_kin_Hpt_dom"/>
</dbReference>
<dbReference type="EMBL" id="AE017285">
    <property type="protein sequence ID" value="AAS97052.1"/>
    <property type="molecule type" value="Genomic_DNA"/>
</dbReference>
<feature type="domain" description="Histidine kinase" evidence="14">
    <location>
        <begin position="543"/>
        <end position="742"/>
    </location>
</feature>
<dbReference type="PANTHER" id="PTHR45339">
    <property type="entry name" value="HYBRID SIGNAL TRANSDUCTION HISTIDINE KINASE J"/>
    <property type="match status" value="1"/>
</dbReference>
<name>Q728M3_NITV2</name>
<evidence type="ECO:0000256" key="1">
    <source>
        <dbReference type="ARBA" id="ARBA00004651"/>
    </source>
</evidence>
<comment type="caution">
    <text evidence="10">Lacks conserved residue(s) required for the propagation of feature annotation.</text>
</comment>
<dbReference type="eggNOG" id="COG2197">
    <property type="taxonomic scope" value="Bacteria"/>
</dbReference>
<evidence type="ECO:0000313" key="17">
    <source>
        <dbReference type="EMBL" id="AAS97052.1"/>
    </source>
</evidence>
<dbReference type="SMART" id="SM00448">
    <property type="entry name" value="REC"/>
    <property type="match status" value="1"/>
</dbReference>
<feature type="transmembrane region" description="Helical" evidence="13">
    <location>
        <begin position="255"/>
        <end position="272"/>
    </location>
</feature>
<dbReference type="SUPFAM" id="SSF55874">
    <property type="entry name" value="ATPase domain of HSP90 chaperone/DNA topoisomerase II/histidine kinase"/>
    <property type="match status" value="1"/>
</dbReference>
<feature type="region of interest" description="Disordered" evidence="12">
    <location>
        <begin position="998"/>
        <end position="1203"/>
    </location>
</feature>
<organism evidence="17 18">
    <name type="scientific">Nitratidesulfovibrio vulgaris (strain ATCC 29579 / DSM 644 / CCUG 34227 / NCIMB 8303 / VKM B-1760 / Hildenborough)</name>
    <name type="common">Desulfovibrio vulgaris</name>
    <dbReference type="NCBI Taxonomy" id="882"/>
    <lineage>
        <taxon>Bacteria</taxon>
        <taxon>Pseudomonadati</taxon>
        <taxon>Thermodesulfobacteriota</taxon>
        <taxon>Desulfovibrionia</taxon>
        <taxon>Desulfovibrionales</taxon>
        <taxon>Desulfovibrionaceae</taxon>
        <taxon>Nitratidesulfovibrio</taxon>
    </lineage>
</organism>
<feature type="compositionally biased region" description="Acidic residues" evidence="12">
    <location>
        <begin position="1186"/>
        <end position="1196"/>
    </location>
</feature>
<feature type="compositionally biased region" description="Low complexity" evidence="12">
    <location>
        <begin position="1091"/>
        <end position="1102"/>
    </location>
</feature>
<evidence type="ECO:0000256" key="2">
    <source>
        <dbReference type="ARBA" id="ARBA00022475"/>
    </source>
</evidence>
<evidence type="ECO:0000256" key="13">
    <source>
        <dbReference type="SAM" id="Phobius"/>
    </source>
</evidence>
<feature type="compositionally biased region" description="Basic and acidic residues" evidence="12">
    <location>
        <begin position="1163"/>
        <end position="1180"/>
    </location>
</feature>
<evidence type="ECO:0000256" key="3">
    <source>
        <dbReference type="ARBA" id="ARBA00022553"/>
    </source>
</evidence>
<feature type="compositionally biased region" description="Basic and acidic residues" evidence="12">
    <location>
        <begin position="515"/>
        <end position="525"/>
    </location>
</feature>
<evidence type="ECO:0000256" key="7">
    <source>
        <dbReference type="ARBA" id="ARBA00022989"/>
    </source>
</evidence>
<dbReference type="GO" id="GO:0005524">
    <property type="term" value="F:ATP binding"/>
    <property type="evidence" value="ECO:0007669"/>
    <property type="project" value="UniProtKB-KW"/>
</dbReference>
<evidence type="ECO:0000313" key="18">
    <source>
        <dbReference type="Proteomes" id="UP000002194"/>
    </source>
</evidence>
<dbReference type="InterPro" id="IPR036890">
    <property type="entry name" value="HATPase_C_sf"/>
</dbReference>
<dbReference type="InterPro" id="IPR001789">
    <property type="entry name" value="Sig_transdc_resp-reg_receiver"/>
</dbReference>
<evidence type="ECO:0000256" key="8">
    <source>
        <dbReference type="ARBA" id="ARBA00023012"/>
    </source>
</evidence>
<dbReference type="SUPFAM" id="SSF52172">
    <property type="entry name" value="CheY-like"/>
    <property type="match status" value="1"/>
</dbReference>
<keyword evidence="8" id="KW-0902">Two-component regulatory system</keyword>
<keyword evidence="7 13" id="KW-1133">Transmembrane helix</keyword>
<keyword evidence="4 13" id="KW-0812">Transmembrane</keyword>
<keyword evidence="9 13" id="KW-0472">Membrane</keyword>
<evidence type="ECO:0000259" key="14">
    <source>
        <dbReference type="PROSITE" id="PS50109"/>
    </source>
</evidence>
<reference evidence="17 18" key="1">
    <citation type="journal article" date="2004" name="Nat. Biotechnol.">
        <title>The genome sequence of the anaerobic, sulfate-reducing bacterium Desulfovibrio vulgaris Hildenborough.</title>
        <authorList>
            <person name="Heidelberg J.F."/>
            <person name="Seshadri R."/>
            <person name="Haveman S.A."/>
            <person name="Hemme C.L."/>
            <person name="Paulsen I.T."/>
            <person name="Kolonay J.F."/>
            <person name="Eisen J.A."/>
            <person name="Ward N."/>
            <person name="Methe B."/>
            <person name="Brinkac L.M."/>
            <person name="Daugherty S.C."/>
            <person name="Deboy R.T."/>
            <person name="Dodson R.J."/>
            <person name="Durkin A.S."/>
            <person name="Madupu R."/>
            <person name="Nelson W.C."/>
            <person name="Sullivan S.A."/>
            <person name="Fouts D."/>
            <person name="Haft D.H."/>
            <person name="Selengut J."/>
            <person name="Peterson J.D."/>
            <person name="Davidsen T.M."/>
            <person name="Zafar N."/>
            <person name="Zhou L."/>
            <person name="Radune D."/>
            <person name="Dimitrov G."/>
            <person name="Hance M."/>
            <person name="Tran K."/>
            <person name="Khouri H."/>
            <person name="Gill J."/>
            <person name="Utterback T.R."/>
            <person name="Feldblyum T.V."/>
            <person name="Wall J.D."/>
            <person name="Voordouw G."/>
            <person name="Fraser C.M."/>
        </authorList>
    </citation>
    <scope>NUCLEOTIDE SEQUENCE [LARGE SCALE GENOMIC DNA]</scope>
    <source>
        <strain evidence="18">ATCC 29579 / DSM 644 / NCIMB 8303 / VKM B-1760 / Hildenborough</strain>
    </source>
</reference>
<feature type="compositionally biased region" description="Basic and acidic residues" evidence="12">
    <location>
        <begin position="422"/>
        <end position="439"/>
    </location>
</feature>
<dbReference type="OrthoDB" id="5449321at2"/>
<keyword evidence="5" id="KW-0547">Nucleotide-binding</keyword>
<feature type="region of interest" description="Disordered" evidence="12">
    <location>
        <begin position="1"/>
        <end position="31"/>
    </location>
</feature>
<dbReference type="Proteomes" id="UP000002194">
    <property type="component" value="Chromosome"/>
</dbReference>
<dbReference type="HOGENOM" id="CLU_250497_0_0_7"/>
<dbReference type="SUPFAM" id="SSF47226">
    <property type="entry name" value="Histidine-containing phosphotransfer domain, HPT domain"/>
    <property type="match status" value="1"/>
</dbReference>
<evidence type="ECO:0000256" key="11">
    <source>
        <dbReference type="PROSITE-ProRule" id="PRU00169"/>
    </source>
</evidence>
<evidence type="ECO:0000256" key="10">
    <source>
        <dbReference type="PROSITE-ProRule" id="PRU00110"/>
    </source>
</evidence>
<evidence type="ECO:0000259" key="16">
    <source>
        <dbReference type="PROSITE" id="PS50894"/>
    </source>
</evidence>
<dbReference type="GO" id="GO:0000160">
    <property type="term" value="P:phosphorelay signal transduction system"/>
    <property type="evidence" value="ECO:0007669"/>
    <property type="project" value="UniProtKB-KW"/>
</dbReference>
<dbReference type="KEGG" id="dvu:DVU_2580"/>
<dbReference type="InterPro" id="IPR005467">
    <property type="entry name" value="His_kinase_dom"/>
</dbReference>
<dbReference type="InterPro" id="IPR036641">
    <property type="entry name" value="HPT_dom_sf"/>
</dbReference>
<feature type="compositionally biased region" description="Low complexity" evidence="12">
    <location>
        <begin position="931"/>
        <end position="943"/>
    </location>
</feature>
<feature type="transmembrane region" description="Helical" evidence="13">
    <location>
        <begin position="225"/>
        <end position="243"/>
    </location>
</feature>
<keyword evidence="2" id="KW-1003">Cell membrane</keyword>
<sequence>MLYVPGGSDDPPLSFDRQPQRPQGLPATPHMPDLLHLRRPARYAIAALTRIASIVILSCVLLPAASHAAVRPVSIESLRSVLPLAPFMEYVVDPTGVLTLDEVFSPSHQNGFTPLDAGFPLRSSGGTWLRMTIAPRPADMPAAQLLLDLGDDLPGTAHIYVPKRPGPAETVEWQEQATEGRNVFTLPDPLGYPIPIYIKLEGVPGPWFAPQLRTPHNAATAMDRLARPAIVVALGVVMLLCLLRGITERGEWRIWTSLFTAAALTQAVFGPPATPRGVIDPLALPGVLAPGIALMLLPHVARHMLRTRETAPRLDSQYMFLSLPGAALALAPLLPGMAWTARLLPLWPLFMFLLVPTSLAAVVRRLPGARRFLAGCLAPLAGTSLSMLAIGSPAPAALIASGPMWGLACGALLIAGAGTPRTRNETDERSGLPGRDARTRRNPAASRPDLLDPLAGEPGLRLITPEEQRSNDIADMAPTAADSPLSLDALAPMDTADLSFPDTGGRLVPGQQDTSGRDHAGHAEAGRATPEGPRNVDPALLARMEDALRQPMDSLQQALTGLSDCSLPPLARSQAESALDAARKLGVLTGDLRKASHGPKAIVSRRAVFDLQRSLRDAHDAVEERAEAKNLALSWFMAPHLAQVYEGDAQRVNETLRLLVESAVGATDKGSIHLSVRRVPDSTDPGHLLFTVTDTGAGGPPERRSTIALTRAWELVAASNGTLNVDSGPQGTAVSFSVHLTALSGDLTAPRPAVVEDMDAPAAPAPRPRPLRVLIADDVPSSRQLLTFYLEGLPHETLEARSTDECVGLYRRAPAGLVVFDGDMPEDDIATAVSDIRAFEGELGLAPVPLLVLVSHDEQGRRLLQTGCSEALAKPITRTSLRETVLRLAPLPVQGVAATGADVASTEAEGSDAPSPAENRAQADTPHEMASLPPDLPTLSLDGTPERAGSLATGGMTASGTGLAPSPTDASPLTLASASGMDPMHEGHPSTVAHVDDGPLHMEGAPAPAPDIFATLDSTDFTSPAAPDSHQAQPSGMAEERGEVDGESWYPWDRPAQAPKPRPADEQKPEGTAKLPDLFGEATPAGSSQADDLPLLDLIITDPEQDAEDDVPATPSKKAERLAPLPEEPGTAFSGEQPAPASPPVADTGHEHAAAASPHAAPHRHDEPQAHQRPEDDGLAAHDSPASDETEVAEADDSGRPGYDLSALARASANLSAAVRASAIAEEAARTVTHTGKPASADAHASDDRATASDSDAGQSKPLLSAHGELLDASLAPLVPGLVTTLEAALEDALIGRDQDDTLAVEEASCRIAGKAETFGLRVLERIARCVERAAAADDIEAVRDLLPELQAAVERNTLALRAAPHATKGTDR</sequence>
<dbReference type="PATRIC" id="fig|882.5.peg.2337"/>
<evidence type="ECO:0000256" key="4">
    <source>
        <dbReference type="ARBA" id="ARBA00022692"/>
    </source>
</evidence>
<dbReference type="PANTHER" id="PTHR45339:SF1">
    <property type="entry name" value="HYBRID SIGNAL TRANSDUCTION HISTIDINE KINASE J"/>
    <property type="match status" value="1"/>
</dbReference>
<feature type="compositionally biased region" description="Polar residues" evidence="12">
    <location>
        <begin position="968"/>
        <end position="977"/>
    </location>
</feature>
<feature type="modified residue" description="4-aspartylphosphate" evidence="11">
    <location>
        <position position="821"/>
    </location>
</feature>
<feature type="compositionally biased region" description="Basic and acidic residues" evidence="12">
    <location>
        <begin position="1062"/>
        <end position="1071"/>
    </location>
</feature>
<evidence type="ECO:0000256" key="5">
    <source>
        <dbReference type="ARBA" id="ARBA00022741"/>
    </source>
</evidence>
<dbReference type="Gene3D" id="3.30.565.10">
    <property type="entry name" value="Histidine kinase-like ATPase, C-terminal domain"/>
    <property type="match status" value="1"/>
</dbReference>
<feature type="transmembrane region" description="Helical" evidence="13">
    <location>
        <begin position="318"/>
        <end position="339"/>
    </location>
</feature>
<feature type="domain" description="Response regulatory" evidence="15">
    <location>
        <begin position="772"/>
        <end position="889"/>
    </location>
</feature>
<comment type="subcellular location">
    <subcellularLocation>
        <location evidence="1">Cell membrane</location>
        <topology evidence="1">Multi-pass membrane protein</topology>
    </subcellularLocation>
</comment>
<dbReference type="InterPro" id="IPR011006">
    <property type="entry name" value="CheY-like_superfamily"/>
</dbReference>
<gene>
    <name evidence="17" type="ordered locus">DVU_2580</name>
</gene>
<feature type="domain" description="HPt" evidence="16">
    <location>
        <begin position="1268"/>
        <end position="1364"/>
    </location>
</feature>
<feature type="region of interest" description="Disordered" evidence="12">
    <location>
        <begin position="508"/>
        <end position="536"/>
    </location>
</feature>
<proteinExistence type="predicted"/>
<feature type="transmembrane region" description="Helical" evidence="13">
    <location>
        <begin position="345"/>
        <end position="363"/>
    </location>
</feature>
<keyword evidence="3 11" id="KW-0597">Phosphoprotein</keyword>
<feature type="region of interest" description="Disordered" evidence="12">
    <location>
        <begin position="419"/>
        <end position="457"/>
    </location>
</feature>
<feature type="region of interest" description="Disordered" evidence="12">
    <location>
        <begin position="1230"/>
        <end position="1261"/>
    </location>
</feature>
<protein>
    <submittedName>
        <fullName evidence="17">Response regulator</fullName>
    </submittedName>
</protein>